<evidence type="ECO:0000256" key="3">
    <source>
        <dbReference type="ARBA" id="ARBA00023295"/>
    </source>
</evidence>
<dbReference type="SUPFAM" id="SSF49899">
    <property type="entry name" value="Concanavalin A-like lectins/glucanases"/>
    <property type="match status" value="1"/>
</dbReference>
<evidence type="ECO:0000256" key="2">
    <source>
        <dbReference type="ARBA" id="ARBA00022801"/>
    </source>
</evidence>
<accession>A0A448YNI6</accession>
<organism evidence="6 7">
    <name type="scientific">Brettanomyces naardenensis</name>
    <name type="common">Yeast</name>
    <dbReference type="NCBI Taxonomy" id="13370"/>
    <lineage>
        <taxon>Eukaryota</taxon>
        <taxon>Fungi</taxon>
        <taxon>Dikarya</taxon>
        <taxon>Ascomycota</taxon>
        <taxon>Saccharomycotina</taxon>
        <taxon>Pichiomycetes</taxon>
        <taxon>Pichiales</taxon>
        <taxon>Pichiaceae</taxon>
        <taxon>Brettanomyces</taxon>
    </lineage>
</organism>
<dbReference type="Proteomes" id="UP000290900">
    <property type="component" value="Unassembled WGS sequence"/>
</dbReference>
<dbReference type="InParanoid" id="A0A448YNI6"/>
<dbReference type="GO" id="GO:0005975">
    <property type="term" value="P:carbohydrate metabolic process"/>
    <property type="evidence" value="ECO:0007669"/>
    <property type="project" value="InterPro"/>
</dbReference>
<dbReference type="PANTHER" id="PTHR10963">
    <property type="entry name" value="GLYCOSYL HYDROLASE-RELATED"/>
    <property type="match status" value="1"/>
</dbReference>
<evidence type="ECO:0000259" key="5">
    <source>
        <dbReference type="PROSITE" id="PS51762"/>
    </source>
</evidence>
<keyword evidence="3" id="KW-0326">Glycosidase</keyword>
<dbReference type="GO" id="GO:0031505">
    <property type="term" value="P:fungal-type cell wall organization"/>
    <property type="evidence" value="ECO:0007669"/>
    <property type="project" value="UniProtKB-ARBA"/>
</dbReference>
<dbReference type="InterPro" id="IPR013320">
    <property type="entry name" value="ConA-like_dom_sf"/>
</dbReference>
<dbReference type="Gene3D" id="2.60.120.200">
    <property type="match status" value="1"/>
</dbReference>
<proteinExistence type="predicted"/>
<dbReference type="AlphaFoldDB" id="A0A448YNI6"/>
<name>A0A448YNI6_BRENA</name>
<dbReference type="FunCoup" id="A0A448YNI6">
    <property type="interactions" value="422"/>
</dbReference>
<gene>
    <name evidence="6" type="ORF">BRENAR_LOCUS3236</name>
</gene>
<keyword evidence="7" id="KW-1185">Reference proteome</keyword>
<dbReference type="PANTHER" id="PTHR10963:SF22">
    <property type="entry name" value="GLYCOSIDASE CRH2-RELATED"/>
    <property type="match status" value="1"/>
</dbReference>
<dbReference type="GO" id="GO:0009277">
    <property type="term" value="C:fungal-type cell wall"/>
    <property type="evidence" value="ECO:0007669"/>
    <property type="project" value="TreeGrafter"/>
</dbReference>
<dbReference type="InterPro" id="IPR000757">
    <property type="entry name" value="Beta-glucanase-like"/>
</dbReference>
<evidence type="ECO:0000256" key="1">
    <source>
        <dbReference type="ARBA" id="ARBA00022729"/>
    </source>
</evidence>
<feature type="domain" description="GH16" evidence="5">
    <location>
        <begin position="1"/>
        <end position="177"/>
    </location>
</feature>
<feature type="region of interest" description="Disordered" evidence="4">
    <location>
        <begin position="238"/>
        <end position="267"/>
    </location>
</feature>
<keyword evidence="2" id="KW-0378">Hydrolase</keyword>
<dbReference type="EMBL" id="CAACVR010000023">
    <property type="protein sequence ID" value="VEU22505.1"/>
    <property type="molecule type" value="Genomic_DNA"/>
</dbReference>
<keyword evidence="1" id="KW-0732">Signal</keyword>
<dbReference type="STRING" id="13370.A0A448YNI6"/>
<dbReference type="GO" id="GO:0004553">
    <property type="term" value="F:hydrolase activity, hydrolyzing O-glycosyl compounds"/>
    <property type="evidence" value="ECO:0007669"/>
    <property type="project" value="InterPro"/>
</dbReference>
<dbReference type="OrthoDB" id="4781at2759"/>
<sequence>MDYDDSLLLAMPKQSTGTVISSTFFVWYGKVTTRFKSSHNAGVVSASILFSNVQDEIDVEFIGSALDQPQSNFYFEGVLNYTNEVNMSSSDTFENWHSYEVDWKEDNITWSIDGEVQRILNKEDTYNETTKIYQFPQTPSRIQLSLWAGGDKGNAVGVVEWAGGDIDWNATDFTNPGYLYASLDYVAVECYDPPSGTEERGNLSYIYTNTKKFTQDTVMITDNDTVIANFGQTGFDISDDDDDDAANSTDSQLAHTSESQSSSSGLPSGYSTQFFQDINTAASSSNAAAPGCYYSLGTFFLFAFYLI</sequence>
<evidence type="ECO:0000313" key="6">
    <source>
        <dbReference type="EMBL" id="VEU22505.1"/>
    </source>
</evidence>
<dbReference type="InterPro" id="IPR050546">
    <property type="entry name" value="Glycosyl_Hydrlase_16"/>
</dbReference>
<evidence type="ECO:0000313" key="7">
    <source>
        <dbReference type="Proteomes" id="UP000290900"/>
    </source>
</evidence>
<dbReference type="PROSITE" id="PS51762">
    <property type="entry name" value="GH16_2"/>
    <property type="match status" value="1"/>
</dbReference>
<dbReference type="Pfam" id="PF00722">
    <property type="entry name" value="Glyco_hydro_16"/>
    <property type="match status" value="1"/>
</dbReference>
<feature type="compositionally biased region" description="Low complexity" evidence="4">
    <location>
        <begin position="246"/>
        <end position="267"/>
    </location>
</feature>
<evidence type="ECO:0000256" key="4">
    <source>
        <dbReference type="SAM" id="MobiDB-lite"/>
    </source>
</evidence>
<dbReference type="GO" id="GO:0016757">
    <property type="term" value="F:glycosyltransferase activity"/>
    <property type="evidence" value="ECO:0007669"/>
    <property type="project" value="TreeGrafter"/>
</dbReference>
<protein>
    <submittedName>
        <fullName evidence="6">DEKNAAC103709</fullName>
    </submittedName>
</protein>
<reference evidence="6 7" key="1">
    <citation type="submission" date="2018-12" db="EMBL/GenBank/DDBJ databases">
        <authorList>
            <person name="Tiukova I."/>
            <person name="Dainat J."/>
        </authorList>
    </citation>
    <scope>NUCLEOTIDE SEQUENCE [LARGE SCALE GENOMIC DNA]</scope>
</reference>